<accession>A0A0C3DT13</accession>
<reference evidence="1 2" key="1">
    <citation type="submission" date="2014-04" db="EMBL/GenBank/DDBJ databases">
        <authorList>
            <consortium name="DOE Joint Genome Institute"/>
            <person name="Kuo A."/>
            <person name="Kohler A."/>
            <person name="Nagy L.G."/>
            <person name="Floudas D."/>
            <person name="Copeland A."/>
            <person name="Barry K.W."/>
            <person name="Cichocki N."/>
            <person name="Veneault-Fourrey C."/>
            <person name="LaButti K."/>
            <person name="Lindquist E.A."/>
            <person name="Lipzen A."/>
            <person name="Lundell T."/>
            <person name="Morin E."/>
            <person name="Murat C."/>
            <person name="Sun H."/>
            <person name="Tunlid A."/>
            <person name="Henrissat B."/>
            <person name="Grigoriev I.V."/>
            <person name="Hibbett D.S."/>
            <person name="Martin F."/>
            <person name="Nordberg H.P."/>
            <person name="Cantor M.N."/>
            <person name="Hua S.X."/>
        </authorList>
    </citation>
    <scope>NUCLEOTIDE SEQUENCE [LARGE SCALE GENOMIC DNA]</scope>
    <source>
        <strain evidence="1 2">Foug A</strain>
    </source>
</reference>
<sequence>MSHHHHDASAYLFTKHLWINDSTHIRSMPPNSPCSGLKCNSIYSSLASSGPLFPHHRRAGPHRRTWWRQVLWWLSPMLPDHLPKTVYGTVQPKAHLTITCRRTMYICSMPGEGQMLCNSNDHEKNTGCRRHPCSHPNVSSACPKAQHVANSTVSLVCGSRQYTLAYFSSSEFRTKPRSEDRCES</sequence>
<dbReference type="AlphaFoldDB" id="A0A0C3DT13"/>
<reference evidence="2" key="2">
    <citation type="submission" date="2015-01" db="EMBL/GenBank/DDBJ databases">
        <title>Evolutionary Origins and Diversification of the Mycorrhizal Mutualists.</title>
        <authorList>
            <consortium name="DOE Joint Genome Institute"/>
            <consortium name="Mycorrhizal Genomics Consortium"/>
            <person name="Kohler A."/>
            <person name="Kuo A."/>
            <person name="Nagy L.G."/>
            <person name="Floudas D."/>
            <person name="Copeland A."/>
            <person name="Barry K.W."/>
            <person name="Cichocki N."/>
            <person name="Veneault-Fourrey C."/>
            <person name="LaButti K."/>
            <person name="Lindquist E.A."/>
            <person name="Lipzen A."/>
            <person name="Lundell T."/>
            <person name="Morin E."/>
            <person name="Murat C."/>
            <person name="Riley R."/>
            <person name="Ohm R."/>
            <person name="Sun H."/>
            <person name="Tunlid A."/>
            <person name="Henrissat B."/>
            <person name="Grigoriev I.V."/>
            <person name="Hibbett D.S."/>
            <person name="Martin F."/>
        </authorList>
    </citation>
    <scope>NUCLEOTIDE SEQUENCE [LARGE SCALE GENOMIC DNA]</scope>
    <source>
        <strain evidence="2">Foug A</strain>
    </source>
</reference>
<gene>
    <name evidence="1" type="ORF">SCLCIDRAFT_688988</name>
</gene>
<protein>
    <submittedName>
        <fullName evidence="1">Uncharacterized protein</fullName>
    </submittedName>
</protein>
<proteinExistence type="predicted"/>
<keyword evidence="2" id="KW-1185">Reference proteome</keyword>
<dbReference type="InParanoid" id="A0A0C3DT13"/>
<dbReference type="EMBL" id="KN822032">
    <property type="protein sequence ID" value="KIM63760.1"/>
    <property type="molecule type" value="Genomic_DNA"/>
</dbReference>
<evidence type="ECO:0000313" key="2">
    <source>
        <dbReference type="Proteomes" id="UP000053989"/>
    </source>
</evidence>
<evidence type="ECO:0000313" key="1">
    <source>
        <dbReference type="EMBL" id="KIM63760.1"/>
    </source>
</evidence>
<organism evidence="1 2">
    <name type="scientific">Scleroderma citrinum Foug A</name>
    <dbReference type="NCBI Taxonomy" id="1036808"/>
    <lineage>
        <taxon>Eukaryota</taxon>
        <taxon>Fungi</taxon>
        <taxon>Dikarya</taxon>
        <taxon>Basidiomycota</taxon>
        <taxon>Agaricomycotina</taxon>
        <taxon>Agaricomycetes</taxon>
        <taxon>Agaricomycetidae</taxon>
        <taxon>Boletales</taxon>
        <taxon>Sclerodermatineae</taxon>
        <taxon>Sclerodermataceae</taxon>
        <taxon>Scleroderma</taxon>
    </lineage>
</organism>
<dbReference type="Proteomes" id="UP000053989">
    <property type="component" value="Unassembled WGS sequence"/>
</dbReference>
<dbReference type="HOGENOM" id="CLU_1469050_0_0_1"/>
<name>A0A0C3DT13_9AGAM</name>